<evidence type="ECO:0000259" key="1">
    <source>
        <dbReference type="Pfam" id="PF18545"/>
    </source>
</evidence>
<keyword evidence="3" id="KW-1185">Reference proteome</keyword>
<evidence type="ECO:0000313" key="3">
    <source>
        <dbReference type="Proteomes" id="UP000199062"/>
    </source>
</evidence>
<dbReference type="OrthoDB" id="271604at2157"/>
<proteinExistence type="predicted"/>
<evidence type="ECO:0000313" key="2">
    <source>
        <dbReference type="EMBL" id="SFS08161.1"/>
    </source>
</evidence>
<dbReference type="Proteomes" id="UP000199062">
    <property type="component" value="Unassembled WGS sequence"/>
</dbReference>
<feature type="domain" description="Halobacterial output" evidence="1">
    <location>
        <begin position="16"/>
        <end position="81"/>
    </location>
</feature>
<dbReference type="Pfam" id="PF18545">
    <property type="entry name" value="HalOD1"/>
    <property type="match status" value="1"/>
</dbReference>
<accession>A0A1I6LXE8</accession>
<protein>
    <recommendedName>
        <fullName evidence="1">Halobacterial output domain-containing protein</fullName>
    </recommendedName>
</protein>
<dbReference type="RefSeq" id="WP_089817811.1">
    <property type="nucleotide sequence ID" value="NZ_FOZK01000003.1"/>
</dbReference>
<organism evidence="2 3">
    <name type="scientific">Halomicrobium zhouii</name>
    <dbReference type="NCBI Taxonomy" id="767519"/>
    <lineage>
        <taxon>Archaea</taxon>
        <taxon>Methanobacteriati</taxon>
        <taxon>Methanobacteriota</taxon>
        <taxon>Stenosarchaea group</taxon>
        <taxon>Halobacteria</taxon>
        <taxon>Halobacteriales</taxon>
        <taxon>Haloarculaceae</taxon>
        <taxon>Halomicrobium</taxon>
    </lineage>
</organism>
<reference evidence="2 3" key="1">
    <citation type="submission" date="2016-10" db="EMBL/GenBank/DDBJ databases">
        <authorList>
            <person name="de Groot N.N."/>
        </authorList>
    </citation>
    <scope>NUCLEOTIDE SEQUENCE [LARGE SCALE GENOMIC DNA]</scope>
    <source>
        <strain evidence="2 3">CGMCC 1.10457</strain>
    </source>
</reference>
<gene>
    <name evidence="2" type="ORF">SAMN05216559_3366</name>
</gene>
<sequence length="89" mass="9761">MSSPATHGFVQQQLSNQPSEDVIMAVSRLSDVDPLDFEQCLHDVVDPDALDSLTEWGGDADVGVSFTFESYAVTVEGDRLVVEDRQDTE</sequence>
<dbReference type="InterPro" id="IPR040624">
    <property type="entry name" value="HalOD1"/>
</dbReference>
<dbReference type="EMBL" id="FOZK01000003">
    <property type="protein sequence ID" value="SFS08161.1"/>
    <property type="molecule type" value="Genomic_DNA"/>
</dbReference>
<dbReference type="AlphaFoldDB" id="A0A1I6LXE8"/>
<name>A0A1I6LXE8_9EURY</name>